<reference evidence="3" key="1">
    <citation type="journal article" date="2012" name="Nat. Genet.">
        <title>Lifestyle transitions in plant pathogenic Colletotrichum fungi deciphered by genome and transcriptome analyses.</title>
        <authorList>
            <person name="O'Connell R.J."/>
            <person name="Thon M.R."/>
            <person name="Hacquard S."/>
            <person name="Amyotte S.G."/>
            <person name="Kleemann J."/>
            <person name="Torres M.F."/>
            <person name="Damm U."/>
            <person name="Buiate E.A."/>
            <person name="Epstein L."/>
            <person name="Alkan N."/>
            <person name="Altmueller J."/>
            <person name="Alvarado-Balderrama L."/>
            <person name="Bauser C.A."/>
            <person name="Becker C."/>
            <person name="Birren B.W."/>
            <person name="Chen Z."/>
            <person name="Choi J."/>
            <person name="Crouch J.A."/>
            <person name="Duvick J.P."/>
            <person name="Farman M.A."/>
            <person name="Gan P."/>
            <person name="Heiman D."/>
            <person name="Henrissat B."/>
            <person name="Howard R.J."/>
            <person name="Kabbage M."/>
            <person name="Koch C."/>
            <person name="Kracher B."/>
            <person name="Kubo Y."/>
            <person name="Law A.D."/>
            <person name="Lebrun M.-H."/>
            <person name="Lee Y.-H."/>
            <person name="Miyara I."/>
            <person name="Moore N."/>
            <person name="Neumann U."/>
            <person name="Nordstroem K."/>
            <person name="Panaccione D.G."/>
            <person name="Panstruga R."/>
            <person name="Place M."/>
            <person name="Proctor R.H."/>
            <person name="Prusky D."/>
            <person name="Rech G."/>
            <person name="Reinhardt R."/>
            <person name="Rollins J.A."/>
            <person name="Rounsley S."/>
            <person name="Schardl C.L."/>
            <person name="Schwartz D.C."/>
            <person name="Shenoy N."/>
            <person name="Shirasu K."/>
            <person name="Sikhakolli U.R."/>
            <person name="Stueber K."/>
            <person name="Sukno S.A."/>
            <person name="Sweigard J.A."/>
            <person name="Takano Y."/>
            <person name="Takahara H."/>
            <person name="Trail F."/>
            <person name="van der Does H.C."/>
            <person name="Voll L.M."/>
            <person name="Will I."/>
            <person name="Young S."/>
            <person name="Zeng Q."/>
            <person name="Zhang J."/>
            <person name="Zhou S."/>
            <person name="Dickman M.B."/>
            <person name="Schulze-Lefert P."/>
            <person name="Ver Loren van Themaat E."/>
            <person name="Ma L.-J."/>
            <person name="Vaillancourt L.J."/>
        </authorList>
    </citation>
    <scope>NUCLEOTIDE SEQUENCE [LARGE SCALE GENOMIC DNA]</scope>
    <source>
        <strain evidence="3">M1.001 / M2 / FGSC 10212</strain>
    </source>
</reference>
<evidence type="ECO:0000313" key="2">
    <source>
        <dbReference type="EMBL" id="EFQ31223.1"/>
    </source>
</evidence>
<evidence type="ECO:0000256" key="1">
    <source>
        <dbReference type="SAM" id="MobiDB-lite"/>
    </source>
</evidence>
<accession>E3QK35</accession>
<dbReference type="OrthoDB" id="4836723at2759"/>
<protein>
    <submittedName>
        <fullName evidence="2">Uncharacterized protein</fullName>
    </submittedName>
</protein>
<gene>
    <name evidence="2" type="ORF">GLRG_06367</name>
</gene>
<feature type="compositionally biased region" description="Basic and acidic residues" evidence="1">
    <location>
        <begin position="495"/>
        <end position="512"/>
    </location>
</feature>
<dbReference type="Proteomes" id="UP000008782">
    <property type="component" value="Unassembled WGS sequence"/>
</dbReference>
<name>E3QK35_COLGM</name>
<dbReference type="eggNOG" id="ENOG502T4YI">
    <property type="taxonomic scope" value="Eukaryota"/>
</dbReference>
<proteinExistence type="predicted"/>
<dbReference type="GeneID" id="24411732"/>
<feature type="region of interest" description="Disordered" evidence="1">
    <location>
        <begin position="462"/>
        <end position="512"/>
    </location>
</feature>
<organism evidence="3">
    <name type="scientific">Colletotrichum graminicola (strain M1.001 / M2 / FGSC 10212)</name>
    <name type="common">Maize anthracnose fungus</name>
    <name type="synonym">Glomerella graminicola</name>
    <dbReference type="NCBI Taxonomy" id="645133"/>
    <lineage>
        <taxon>Eukaryota</taxon>
        <taxon>Fungi</taxon>
        <taxon>Dikarya</taxon>
        <taxon>Ascomycota</taxon>
        <taxon>Pezizomycotina</taxon>
        <taxon>Sordariomycetes</taxon>
        <taxon>Hypocreomycetidae</taxon>
        <taxon>Glomerellales</taxon>
        <taxon>Glomerellaceae</taxon>
        <taxon>Colletotrichum</taxon>
        <taxon>Colletotrichum graminicola species complex</taxon>
    </lineage>
</organism>
<dbReference type="AlphaFoldDB" id="E3QK35"/>
<dbReference type="EMBL" id="GG697354">
    <property type="protein sequence ID" value="EFQ31223.1"/>
    <property type="molecule type" value="Genomic_DNA"/>
</dbReference>
<dbReference type="RefSeq" id="XP_008095243.1">
    <property type="nucleotide sequence ID" value="XM_008097052.1"/>
</dbReference>
<sequence length="512" mass="57619">MSCLGLPGPSNTPPGDAALHRSWNRFLDDHGLRAVFQASPAQIDEQCADAIAALRASEERRAGVGDAILRLWDGIGLVVDCLPPDVNPHWRAEEQLLKPTALRLAARRANLAEEERERERLRGGFWDPISFALDMSVPSKSEDSEDEEKGTVKELNLNLRPLETNLNDESETTLEVATSLANTEYFLGHCPGDPVFSYDPRPAFRPADERNFTYRGRVPRRPGEDLLRLQLLLPRVLAQLVVLLAFFPENPSLIPVECARMMGEVDDLGETVFRTIRTCWRAKFRGMSAAPAAAAPYMHFLRSSPLVRELAWLVCAACLEKGCRRPTEKTRRARRLWTTLLPLLDVLTSDRTEGTSVCEALLRIAKLHVQDEDRRARDMVFKEGEYGRALVYREGILIDKSIHAFYASYTGHLRPAAGVLSRPNPHPLFPADSDPNGFDTEPVPIPDEVLAAYESIRARHELPPETDVELSAPLLERPSRTETTAVVTTDRRRRRPEDKDAAREPPRKRARR</sequence>
<dbReference type="VEuPathDB" id="FungiDB:GLRG_06367"/>
<dbReference type="HOGENOM" id="CLU_563835_0_0_1"/>
<evidence type="ECO:0000313" key="3">
    <source>
        <dbReference type="Proteomes" id="UP000008782"/>
    </source>
</evidence>
<keyword evidence="3" id="KW-1185">Reference proteome</keyword>